<sequence length="38" mass="4276">MLKTSSSKPIGHPASVVRYQLGKELALSWRPRFPNPIL</sequence>
<evidence type="ECO:0000313" key="1">
    <source>
        <dbReference type="EMBL" id="JAE10845.1"/>
    </source>
</evidence>
<proteinExistence type="predicted"/>
<protein>
    <submittedName>
        <fullName evidence="1">Uncharacterized protein</fullName>
    </submittedName>
</protein>
<dbReference type="EMBL" id="GBRH01187051">
    <property type="protein sequence ID" value="JAE10845.1"/>
    <property type="molecule type" value="Transcribed_RNA"/>
</dbReference>
<name>A0A0A9FCS4_ARUDO</name>
<dbReference type="AlphaFoldDB" id="A0A0A9FCS4"/>
<organism evidence="1">
    <name type="scientific">Arundo donax</name>
    <name type="common">Giant reed</name>
    <name type="synonym">Donax arundinaceus</name>
    <dbReference type="NCBI Taxonomy" id="35708"/>
    <lineage>
        <taxon>Eukaryota</taxon>
        <taxon>Viridiplantae</taxon>
        <taxon>Streptophyta</taxon>
        <taxon>Embryophyta</taxon>
        <taxon>Tracheophyta</taxon>
        <taxon>Spermatophyta</taxon>
        <taxon>Magnoliopsida</taxon>
        <taxon>Liliopsida</taxon>
        <taxon>Poales</taxon>
        <taxon>Poaceae</taxon>
        <taxon>PACMAD clade</taxon>
        <taxon>Arundinoideae</taxon>
        <taxon>Arundineae</taxon>
        <taxon>Arundo</taxon>
    </lineage>
</organism>
<reference evidence="1" key="2">
    <citation type="journal article" date="2015" name="Data Brief">
        <title>Shoot transcriptome of the giant reed, Arundo donax.</title>
        <authorList>
            <person name="Barrero R.A."/>
            <person name="Guerrero F.D."/>
            <person name="Moolhuijzen P."/>
            <person name="Goolsby J.A."/>
            <person name="Tidwell J."/>
            <person name="Bellgard S.E."/>
            <person name="Bellgard M.I."/>
        </authorList>
    </citation>
    <scope>NUCLEOTIDE SEQUENCE</scope>
    <source>
        <tissue evidence="1">Shoot tissue taken approximately 20 cm above the soil surface</tissue>
    </source>
</reference>
<accession>A0A0A9FCS4</accession>
<reference evidence="1" key="1">
    <citation type="submission" date="2014-09" db="EMBL/GenBank/DDBJ databases">
        <authorList>
            <person name="Magalhaes I.L.F."/>
            <person name="Oliveira U."/>
            <person name="Santos F.R."/>
            <person name="Vidigal T.H.D.A."/>
            <person name="Brescovit A.D."/>
            <person name="Santos A.J."/>
        </authorList>
    </citation>
    <scope>NUCLEOTIDE SEQUENCE</scope>
    <source>
        <tissue evidence="1">Shoot tissue taken approximately 20 cm above the soil surface</tissue>
    </source>
</reference>